<keyword evidence="3" id="KW-1185">Reference proteome</keyword>
<sequence>MRWRVLGIFWLATEVPVMAEKPTRLPVASPDLTRRQIVGTEIVDSNPGPVCDTLDAEGELRFGDLAWSTNNMDGFMVEHRIRCLTTDPLCNVPMKCDGYNDVRYAMGSIAISNIHAILSAQINAYNKVIEKYNANDQELVRSLFKDLEFPKTRGFDLDAFLSGFFLGVDLALGGLTSSFTVAIRSAIKTGLEATVEEAIPEANLSKDGKPVIDMLRQSRDVLQAILFSWNMRGVADPALEFVSAEETVEFFERGAFLKPIPPMQEMIDTYAFEIENQMNAQLAASMWVQQDIRVGIFNEASSLQPWEDEPARLTQCRILESMFRRPG</sequence>
<evidence type="ECO:0000313" key="2">
    <source>
        <dbReference type="EMBL" id="KAF4466929.1"/>
    </source>
</evidence>
<evidence type="ECO:0000256" key="1">
    <source>
        <dbReference type="SAM" id="SignalP"/>
    </source>
</evidence>
<proteinExistence type="predicted"/>
<gene>
    <name evidence="2" type="ORF">FALBO_6197</name>
</gene>
<comment type="caution">
    <text evidence="2">The sequence shown here is derived from an EMBL/GenBank/DDBJ whole genome shotgun (WGS) entry which is preliminary data.</text>
</comment>
<reference evidence="2 3" key="1">
    <citation type="submission" date="2020-01" db="EMBL/GenBank/DDBJ databases">
        <title>Identification and distribution of gene clusters putatively required for synthesis of sphingolipid metabolism inhibitors in phylogenetically diverse species of the filamentous fungus Fusarium.</title>
        <authorList>
            <person name="Kim H.-S."/>
            <person name="Busman M."/>
            <person name="Brown D.W."/>
            <person name="Divon H."/>
            <person name="Uhlig S."/>
            <person name="Proctor R.H."/>
        </authorList>
    </citation>
    <scope>NUCLEOTIDE SEQUENCE [LARGE SCALE GENOMIC DNA]</scope>
    <source>
        <strain evidence="2 3">NRRL 20459</strain>
    </source>
</reference>
<evidence type="ECO:0000313" key="3">
    <source>
        <dbReference type="Proteomes" id="UP000554235"/>
    </source>
</evidence>
<organism evidence="2 3">
    <name type="scientific">Fusarium albosuccineum</name>
    <dbReference type="NCBI Taxonomy" id="1237068"/>
    <lineage>
        <taxon>Eukaryota</taxon>
        <taxon>Fungi</taxon>
        <taxon>Dikarya</taxon>
        <taxon>Ascomycota</taxon>
        <taxon>Pezizomycotina</taxon>
        <taxon>Sordariomycetes</taxon>
        <taxon>Hypocreomycetidae</taxon>
        <taxon>Hypocreales</taxon>
        <taxon>Nectriaceae</taxon>
        <taxon>Fusarium</taxon>
        <taxon>Fusarium decemcellulare species complex</taxon>
    </lineage>
</organism>
<protein>
    <submittedName>
        <fullName evidence="2">Uncharacterized protein</fullName>
    </submittedName>
</protein>
<feature type="signal peptide" evidence="1">
    <location>
        <begin position="1"/>
        <end position="19"/>
    </location>
</feature>
<feature type="chain" id="PRO_5034439660" evidence="1">
    <location>
        <begin position="20"/>
        <end position="327"/>
    </location>
</feature>
<dbReference type="OrthoDB" id="4130492at2759"/>
<keyword evidence="1" id="KW-0732">Signal</keyword>
<dbReference type="EMBL" id="JAADYS010000807">
    <property type="protein sequence ID" value="KAF4466929.1"/>
    <property type="molecule type" value="Genomic_DNA"/>
</dbReference>
<name>A0A8H4LG65_9HYPO</name>
<dbReference type="Proteomes" id="UP000554235">
    <property type="component" value="Unassembled WGS sequence"/>
</dbReference>
<dbReference type="AlphaFoldDB" id="A0A8H4LG65"/>
<accession>A0A8H4LG65</accession>